<keyword evidence="2" id="KW-0547">Nucleotide-binding</keyword>
<keyword evidence="7" id="KW-1185">Reference proteome</keyword>
<evidence type="ECO:0000313" key="6">
    <source>
        <dbReference type="EMBL" id="QSE76787.1"/>
    </source>
</evidence>
<dbReference type="InterPro" id="IPR047667">
    <property type="entry name" value="ATPase_ComGA"/>
</dbReference>
<accession>A0AA45KG75</accession>
<feature type="region of interest" description="Disordered" evidence="4">
    <location>
        <begin position="299"/>
        <end position="327"/>
    </location>
</feature>
<evidence type="ECO:0000313" key="7">
    <source>
        <dbReference type="Proteomes" id="UP000663608"/>
    </source>
</evidence>
<dbReference type="GO" id="GO:0005886">
    <property type="term" value="C:plasma membrane"/>
    <property type="evidence" value="ECO:0007669"/>
    <property type="project" value="TreeGrafter"/>
</dbReference>
<dbReference type="GO" id="GO:0005524">
    <property type="term" value="F:ATP binding"/>
    <property type="evidence" value="ECO:0007669"/>
    <property type="project" value="UniProtKB-KW"/>
</dbReference>
<comment type="similarity">
    <text evidence="1">Belongs to the GSP E family.</text>
</comment>
<dbReference type="RefSeq" id="WP_205872028.1">
    <property type="nucleotide sequence ID" value="NZ_CP070872.1"/>
</dbReference>
<dbReference type="EMBL" id="CP070872">
    <property type="protein sequence ID" value="QSE76787.1"/>
    <property type="molecule type" value="Genomic_DNA"/>
</dbReference>
<feature type="compositionally biased region" description="Basic and acidic residues" evidence="4">
    <location>
        <begin position="300"/>
        <end position="310"/>
    </location>
</feature>
<dbReference type="AlphaFoldDB" id="A0AA45KG75"/>
<sequence length="327" mass="37335">MIQEKAKSIIKQAVERGVTDLYLQGSLTHYDLYFRNLNSKVFTEELALETGLALIAHFKFCAGMNVGEKRRTQLGACWYQFGTESRRLRLSSVGDFEGNESLVIRFLHEPKEQLEFWFEAEKLFKQMNFRRGLYLFAGPVGSGKTSLMTNWANRAFDSGQVMTVEDPVEIVVSKFVQLQVNDLIGNDYEALIKLSLRHRPDLLIVGEIRDEKTARAVLRASLTGYTVFSTIHAPSISAVWTRLLEFGISEWELKSCLQAVVYQRLINGKGMVEIAKEGFEHWSHEKWNWQIEELVTQGALDRDEGEREKIAPSQTGETHPTHGKSIE</sequence>
<evidence type="ECO:0000256" key="2">
    <source>
        <dbReference type="ARBA" id="ARBA00022741"/>
    </source>
</evidence>
<dbReference type="InterPro" id="IPR001482">
    <property type="entry name" value="T2SS/T4SS_dom"/>
</dbReference>
<dbReference type="PANTHER" id="PTHR30258">
    <property type="entry name" value="TYPE II SECRETION SYSTEM PROTEIN GSPE-RELATED"/>
    <property type="match status" value="1"/>
</dbReference>
<protein>
    <submittedName>
        <fullName evidence="6">Flp pilus assembly complex ATPase component TadA</fullName>
    </submittedName>
</protein>
<organism evidence="6 7">
    <name type="scientific">Lactococcus taiwanensis</name>
    <dbReference type="NCBI Taxonomy" id="1151742"/>
    <lineage>
        <taxon>Bacteria</taxon>
        <taxon>Bacillati</taxon>
        <taxon>Bacillota</taxon>
        <taxon>Bacilli</taxon>
        <taxon>Lactobacillales</taxon>
        <taxon>Streptococcaceae</taxon>
        <taxon>Lactococcus</taxon>
    </lineage>
</organism>
<dbReference type="PROSITE" id="PS00662">
    <property type="entry name" value="T2SP_E"/>
    <property type="match status" value="1"/>
</dbReference>
<evidence type="ECO:0000256" key="4">
    <source>
        <dbReference type="SAM" id="MobiDB-lite"/>
    </source>
</evidence>
<dbReference type="Proteomes" id="UP000663608">
    <property type="component" value="Chromosome"/>
</dbReference>
<evidence type="ECO:0000256" key="3">
    <source>
        <dbReference type="ARBA" id="ARBA00022840"/>
    </source>
</evidence>
<dbReference type="SUPFAM" id="SSF52540">
    <property type="entry name" value="P-loop containing nucleoside triphosphate hydrolases"/>
    <property type="match status" value="1"/>
</dbReference>
<keyword evidence="3" id="KW-0067">ATP-binding</keyword>
<dbReference type="NCBIfam" id="NF041000">
    <property type="entry name" value="ATPase_ComGA"/>
    <property type="match status" value="1"/>
</dbReference>
<dbReference type="Gene3D" id="3.30.450.90">
    <property type="match status" value="1"/>
</dbReference>
<dbReference type="CDD" id="cd01129">
    <property type="entry name" value="PulE-GspE-like"/>
    <property type="match status" value="1"/>
</dbReference>
<proteinExistence type="inferred from homology"/>
<name>A0AA45KG75_9LACT</name>
<dbReference type="Gene3D" id="3.40.50.300">
    <property type="entry name" value="P-loop containing nucleotide triphosphate hydrolases"/>
    <property type="match status" value="1"/>
</dbReference>
<dbReference type="GO" id="GO:0016887">
    <property type="term" value="F:ATP hydrolysis activity"/>
    <property type="evidence" value="ECO:0007669"/>
    <property type="project" value="TreeGrafter"/>
</dbReference>
<evidence type="ECO:0000256" key="1">
    <source>
        <dbReference type="ARBA" id="ARBA00006611"/>
    </source>
</evidence>
<gene>
    <name evidence="6" type="primary">tadA</name>
    <name evidence="6" type="ORF">JW886_00365</name>
</gene>
<dbReference type="Pfam" id="PF00437">
    <property type="entry name" value="T2SSE"/>
    <property type="match status" value="1"/>
</dbReference>
<feature type="domain" description="Bacterial type II secretion system protein E" evidence="5">
    <location>
        <begin position="196"/>
        <end position="210"/>
    </location>
</feature>
<reference evidence="6 7" key="1">
    <citation type="submission" date="2021-02" db="EMBL/GenBank/DDBJ databases">
        <title>Complete genome sequence of Lactococcus lactis strain K_LL004.</title>
        <authorList>
            <person name="Kim H.B."/>
        </authorList>
    </citation>
    <scope>NUCLEOTIDE SEQUENCE [LARGE SCALE GENOMIC DNA]</scope>
    <source>
        <strain evidence="6 7">K_LL004</strain>
    </source>
</reference>
<dbReference type="InterPro" id="IPR027417">
    <property type="entry name" value="P-loop_NTPase"/>
</dbReference>
<dbReference type="PANTHER" id="PTHR30258:SF2">
    <property type="entry name" value="COMG OPERON PROTEIN 1"/>
    <property type="match status" value="1"/>
</dbReference>
<evidence type="ECO:0000259" key="5">
    <source>
        <dbReference type="PROSITE" id="PS00662"/>
    </source>
</evidence>
<dbReference type="KEGG" id="lti:JW886_00365"/>